<protein>
    <submittedName>
        <fullName evidence="1">Uncharacterized protein</fullName>
    </submittedName>
</protein>
<evidence type="ECO:0000313" key="1">
    <source>
        <dbReference type="EMBL" id="AHG02247.1"/>
    </source>
</evidence>
<name>W0JYA0_9EURY</name>
<dbReference type="KEGG" id="hlr:HALLA_20310"/>
<evidence type="ECO:0000313" key="2">
    <source>
        <dbReference type="Proteomes" id="UP000019024"/>
    </source>
</evidence>
<dbReference type="Proteomes" id="UP000019024">
    <property type="component" value="Plasmid unnamed3"/>
</dbReference>
<reference evidence="1 2" key="1">
    <citation type="submission" date="2014-01" db="EMBL/GenBank/DDBJ databases">
        <authorList>
            <consortium name="DOE Joint Genome Institute"/>
            <person name="Anderson I."/>
            <person name="Huntemann M."/>
            <person name="Han J."/>
            <person name="Chen A."/>
            <person name="Kyrpides N."/>
            <person name="Mavromatis K."/>
            <person name="Markowitz V."/>
            <person name="Palaniappan K."/>
            <person name="Ivanova N."/>
            <person name="Schaumberg A."/>
            <person name="Pati A."/>
            <person name="Liolios K."/>
            <person name="Nordberg H.P."/>
            <person name="Cantor M.N."/>
            <person name="Hua S.X."/>
            <person name="Woyke T."/>
        </authorList>
    </citation>
    <scope>NUCLEOTIDE SEQUENCE [LARGE SCALE GENOMIC DNA]</scope>
    <source>
        <strain evidence="1 2">XH-48</strain>
        <plasmid evidence="2">4</plasmid>
    </source>
</reference>
<dbReference type="EMBL" id="CP007058">
    <property type="protein sequence ID" value="AHG02247.1"/>
    <property type="molecule type" value="Genomic_DNA"/>
</dbReference>
<gene>
    <name evidence="1" type="ORF">HALLA_20310</name>
</gene>
<accession>W0JYA0</accession>
<dbReference type="AlphaFoldDB" id="W0JYA0"/>
<dbReference type="HOGENOM" id="CLU_3394477_0_0_2"/>
<sequence length="31" mass="3577">MFCCRAACGCLEVLEFDLGMVCHINWPWVTE</sequence>
<keyword evidence="1" id="KW-0614">Plasmid</keyword>
<geneLocation type="plasmid" evidence="1">
    <name>unnamed</name>
</geneLocation>
<organism evidence="1 2">
    <name type="scientific">Halostagnicola larsenii XH-48</name>
    <dbReference type="NCBI Taxonomy" id="797299"/>
    <lineage>
        <taxon>Archaea</taxon>
        <taxon>Methanobacteriati</taxon>
        <taxon>Methanobacteriota</taxon>
        <taxon>Stenosarchaea group</taxon>
        <taxon>Halobacteria</taxon>
        <taxon>Halobacteriales</taxon>
        <taxon>Natrialbaceae</taxon>
        <taxon>Halostagnicola</taxon>
    </lineage>
</organism>
<proteinExistence type="predicted"/>
<keyword evidence="2" id="KW-1185">Reference proteome</keyword>